<dbReference type="EMBL" id="FRCS01000008">
    <property type="protein sequence ID" value="SHN42729.1"/>
    <property type="molecule type" value="Genomic_DNA"/>
</dbReference>
<dbReference type="Proteomes" id="UP000184440">
    <property type="component" value="Unassembled WGS sequence"/>
</dbReference>
<organism evidence="1 2">
    <name type="scientific">Cryptosporangium aurantiacum</name>
    <dbReference type="NCBI Taxonomy" id="134849"/>
    <lineage>
        <taxon>Bacteria</taxon>
        <taxon>Bacillati</taxon>
        <taxon>Actinomycetota</taxon>
        <taxon>Actinomycetes</taxon>
        <taxon>Cryptosporangiales</taxon>
        <taxon>Cryptosporangiaceae</taxon>
        <taxon>Cryptosporangium</taxon>
    </lineage>
</organism>
<accession>A0A1M7R9E6</accession>
<gene>
    <name evidence="1" type="ORF">SAMN05443668_108336</name>
</gene>
<protein>
    <submittedName>
        <fullName evidence="1">Uncharacterized protein</fullName>
    </submittedName>
</protein>
<evidence type="ECO:0000313" key="2">
    <source>
        <dbReference type="Proteomes" id="UP000184440"/>
    </source>
</evidence>
<evidence type="ECO:0000313" key="1">
    <source>
        <dbReference type="EMBL" id="SHN42729.1"/>
    </source>
</evidence>
<reference evidence="1 2" key="1">
    <citation type="submission" date="2016-11" db="EMBL/GenBank/DDBJ databases">
        <authorList>
            <person name="Jaros S."/>
            <person name="Januszkiewicz K."/>
            <person name="Wedrychowicz H."/>
        </authorList>
    </citation>
    <scope>NUCLEOTIDE SEQUENCE [LARGE SCALE GENOMIC DNA]</scope>
    <source>
        <strain evidence="1 2">DSM 46144</strain>
    </source>
</reference>
<sequence length="77" mass="8085">MRERPPGRPGPKAAAHALPFWFTREIGEYAIVHGAGANHVVRDLVHTSITLAVVLALGAGASALRLRRLTPPGVGVS</sequence>
<dbReference type="AlphaFoldDB" id="A0A1M7R9E6"/>
<name>A0A1M7R9E6_9ACTN</name>
<keyword evidence="2" id="KW-1185">Reference proteome</keyword>
<proteinExistence type="predicted"/>
<dbReference type="RefSeq" id="WP_073260559.1">
    <property type="nucleotide sequence ID" value="NZ_FRCS01000008.1"/>
</dbReference>
<dbReference type="OrthoDB" id="3253406at2"/>